<accession>A0A2Z3GSF9</accession>
<proteinExistence type="predicted"/>
<dbReference type="OrthoDB" id="9984007at2"/>
<evidence type="ECO:0000313" key="3">
    <source>
        <dbReference type="Proteomes" id="UP000245802"/>
    </source>
</evidence>
<protein>
    <submittedName>
        <fullName evidence="2">Uncharacterized protein</fullName>
    </submittedName>
</protein>
<feature type="signal peptide" evidence="1">
    <location>
        <begin position="1"/>
        <end position="25"/>
    </location>
</feature>
<dbReference type="RefSeq" id="WP_010051176.1">
    <property type="nucleotide sequence ID" value="NZ_CP025958.1"/>
</dbReference>
<dbReference type="AlphaFoldDB" id="A0A2Z3GSF9"/>
<reference evidence="2 3" key="1">
    <citation type="submission" date="2018-01" db="EMBL/GenBank/DDBJ databases">
        <title>G. obscuriglobus.</title>
        <authorList>
            <person name="Franke J."/>
            <person name="Blomberg W."/>
            <person name="Selmecki A."/>
        </authorList>
    </citation>
    <scope>NUCLEOTIDE SEQUENCE [LARGE SCALE GENOMIC DNA]</scope>
    <source>
        <strain evidence="2 3">DSM 5831</strain>
    </source>
</reference>
<dbReference type="Proteomes" id="UP000245802">
    <property type="component" value="Chromosome"/>
</dbReference>
<gene>
    <name evidence="2" type="ORF">C1280_06440</name>
</gene>
<name>A0A2Z3GSF9_9BACT</name>
<dbReference type="KEGG" id="gog:C1280_06440"/>
<dbReference type="EMBL" id="CP025958">
    <property type="protein sequence ID" value="AWM36693.1"/>
    <property type="molecule type" value="Genomic_DNA"/>
</dbReference>
<sequence>MRRLSTAALLAVPLLFLVTPQTGSANPPYNGFGCGDHCLGMFRKIHQHGPLFNYGPYYGYYPFAPYGPWDQYLRYDPNFYGESGMYGRGPGPFGRYGQLHLGGHKSGCSSCGFWHASWLQGGWFKGHTWLSGSRHGHTAPACSSCGGVASAAPAQHTGDALTRYSGFGSAAQSAVFYGSTPTLNPVLDLIPVSGTK</sequence>
<keyword evidence="1" id="KW-0732">Signal</keyword>
<organism evidence="2 3">
    <name type="scientific">Gemmata obscuriglobus</name>
    <dbReference type="NCBI Taxonomy" id="114"/>
    <lineage>
        <taxon>Bacteria</taxon>
        <taxon>Pseudomonadati</taxon>
        <taxon>Planctomycetota</taxon>
        <taxon>Planctomycetia</taxon>
        <taxon>Gemmatales</taxon>
        <taxon>Gemmataceae</taxon>
        <taxon>Gemmata</taxon>
    </lineage>
</organism>
<evidence type="ECO:0000313" key="2">
    <source>
        <dbReference type="EMBL" id="AWM36693.1"/>
    </source>
</evidence>
<feature type="chain" id="PRO_5016232679" evidence="1">
    <location>
        <begin position="26"/>
        <end position="196"/>
    </location>
</feature>
<evidence type="ECO:0000256" key="1">
    <source>
        <dbReference type="SAM" id="SignalP"/>
    </source>
</evidence>
<keyword evidence="3" id="KW-1185">Reference proteome</keyword>